<proteinExistence type="predicted"/>
<dbReference type="Proteomes" id="UP000663881">
    <property type="component" value="Unassembled WGS sequence"/>
</dbReference>
<evidence type="ECO:0000313" key="4">
    <source>
        <dbReference type="Proteomes" id="UP000663881"/>
    </source>
</evidence>
<dbReference type="EMBL" id="CAJOAY010000449">
    <property type="protein sequence ID" value="CAF3667982.1"/>
    <property type="molecule type" value="Genomic_DNA"/>
</dbReference>
<feature type="coiled-coil region" evidence="1">
    <location>
        <begin position="76"/>
        <end position="175"/>
    </location>
</feature>
<evidence type="ECO:0000256" key="1">
    <source>
        <dbReference type="SAM" id="Coils"/>
    </source>
</evidence>
<dbReference type="EMBL" id="CAJNON010000100">
    <property type="protein sequence ID" value="CAF0964091.1"/>
    <property type="molecule type" value="Genomic_DNA"/>
</dbReference>
<organism evidence="3 4">
    <name type="scientific">Adineta steineri</name>
    <dbReference type="NCBI Taxonomy" id="433720"/>
    <lineage>
        <taxon>Eukaryota</taxon>
        <taxon>Metazoa</taxon>
        <taxon>Spiralia</taxon>
        <taxon>Gnathifera</taxon>
        <taxon>Rotifera</taxon>
        <taxon>Eurotatoria</taxon>
        <taxon>Bdelloidea</taxon>
        <taxon>Adinetida</taxon>
        <taxon>Adinetidae</taxon>
        <taxon>Adineta</taxon>
    </lineage>
</organism>
<protein>
    <submittedName>
        <fullName evidence="3">Uncharacterized protein</fullName>
    </submittedName>
</protein>
<feature type="coiled-coil region" evidence="1">
    <location>
        <begin position="306"/>
        <end position="340"/>
    </location>
</feature>
<reference evidence="3" key="1">
    <citation type="submission" date="2021-02" db="EMBL/GenBank/DDBJ databases">
        <authorList>
            <person name="Nowell W R."/>
        </authorList>
    </citation>
    <scope>NUCLEOTIDE SEQUENCE</scope>
</reference>
<dbReference type="Proteomes" id="UP000663891">
    <property type="component" value="Unassembled WGS sequence"/>
</dbReference>
<evidence type="ECO:0000313" key="2">
    <source>
        <dbReference type="EMBL" id="CAF0964091.1"/>
    </source>
</evidence>
<sequence>MTTRNSSTDLTDQISPTLALDIAIKEIDQSGHDDERMVLAFNAFDQIIPQLGVFSPLVANLRNEFFDCVYSNQFTVEQIQNKASRKRKRIACIERLSYKVLCERLIDEQQYQLSVFENKMSDVETNLAEKNRDLNQSFEKIQQIENAKQKLMNELSAMRATLNEKDKLIETLKEECERTRFNCEQEIYNTQLKVKEIIENQATTEALIDELSKYKQGFDQMEEAFMDSSSHRPSGKKDGNQVENQDEPFVQVKNQLMLDIQVAIRLEEQMLTLLNMTTEEYDQILDDEHNKLLKMEEDLSEAQFVKDNINSEQQRYVAAIKEIREEIDIMQRHRRSLEDKLEIVVLKNNEELRNRKATVAFVANEAAQKTGKPSNPLFGLERAFETANRRTDLIEYAPQERILSRFSCKLASSSNGQAWTDFESVSYCDSCADYTYLCPHKFPEDQTIVRVPDGTKYILISRPILKYNESLIRKVMNDNKKLINQMLPPIYQQNNASVMRTNYPGNFIIDKTSRKQENVSNAGLLIHTFDRVWDDYKKRTNIERLVPRPFSVERLFSMITEILVYECNADERLANVTGNILDDVYVAFNNRYADIDKIPYNAIHDFFTSIVAYKSDYKIFELFMHILIGNMDVTCIYYISLLGDILDKIVWYETDDIRIFFKNIYPFLDDDGLDTVIIDFVSYTENRISRFLAIEYIISLLLKGSEPVYQEMQYKLSLESSANFDMMNEEEFRTGMENIAYSVDERLFTRFFDRAERHSHSNNLKKGFVLMPKLAHIASFFYFKQFIEEQTGPLDDKIQNEINLNKKSEAEYKSRTRKQVVDEKLDLIKYSKVKSLGNILYESTNSEILSNVSKYTANEDISAS</sequence>
<keyword evidence="1" id="KW-0175">Coiled coil</keyword>
<gene>
    <name evidence="3" type="ORF">OKA104_LOCUS10226</name>
    <name evidence="2" type="ORF">VCS650_LOCUS12767</name>
</gene>
<comment type="caution">
    <text evidence="3">The sequence shown here is derived from an EMBL/GenBank/DDBJ whole genome shotgun (WGS) entry which is preliminary data.</text>
</comment>
<dbReference type="AlphaFoldDB" id="A0A818S8S4"/>
<accession>A0A818S8S4</accession>
<dbReference type="OrthoDB" id="2142729at2759"/>
<name>A0A818S8S4_9BILA</name>
<evidence type="ECO:0000313" key="3">
    <source>
        <dbReference type="EMBL" id="CAF3667982.1"/>
    </source>
</evidence>